<dbReference type="SUPFAM" id="SSF55785">
    <property type="entry name" value="PYP-like sensor domain (PAS domain)"/>
    <property type="match status" value="1"/>
</dbReference>
<evidence type="ECO:0000256" key="2">
    <source>
        <dbReference type="SAM" id="Phobius"/>
    </source>
</evidence>
<evidence type="ECO:0000256" key="1">
    <source>
        <dbReference type="SAM" id="MobiDB-lite"/>
    </source>
</evidence>
<dbReference type="PROSITE" id="PS50112">
    <property type="entry name" value="PAS"/>
    <property type="match status" value="1"/>
</dbReference>
<sequence length="1258" mass="143655">MAMKSTVESSIMSRSQSSTATSVTDYLIRFLCYTIITVLIVVIFLCVLAYFKRSRRLQTPLVYFTRFFIELVIIIVILPTGQLAGELFSIFFESEKRNATNIVFFVLSLIWFLILEVLCNITSSLIYSSAYLSVSPFSSFDPKPFINMAIGNPIFNFLSLVLSHFNSWLQHPLVVIHMIYTAFLAVKFARLPFIKLNINIIFLGVAFWQECLDVMYLIGLLFKNPNQIACSVMIPAFLILGIVASVIFFKIKLKKIRKDLIFHNEEEEVIQEKEKCDRLESIKLDRNYNKMVTYMNYVVMNHKMKFYEVPMFRYILKCFPSTECLCYLMRIAAFLPPMTSSLAAMIREASKRHDLKLRNKFLLFQLQKIRILRQTSSSEIALKSLKELKTETKDLETIVLNFWHQTSLNVSDNYALYLKIQKLKSKWDESLIHFPNSCNFNEEYCTFLIECCTSFSNAIKIQNKINMIESGFNFSVDNCYRQFIRNFPEYVKLKILDLKGQKVKQQVSRASKSAESNQSSSSRSTISSSQSSEMDIALQEEIGKTMLTNARIRISMENALKNRKADKNTPMIVVAMILILVGVVIFCFIYISFNSYFDQRPETTTRITYINTCRLSMFTAAYSLLMEFSNNTNIMTITNDVDKLQKLDGGYDEYIGEGSSWAQHASDFNVEAANMYVTFVSNIADFASTGENVRKFAVDLFAESTPFLYCSMYGDPATKTSYQNMQTITLYLIFVTSQAVGNTNFSNWFFSNQNFCIITENFHLVADSFNDLMSSISLVASEGQEGAAKELGILELVFPIFYVVFTMAIFLLVSILYVKEVLMFQNMILHQPQEIINEATRPLKKSGSNDEVKDGRSDLKASINIPVLFSIVFACVTVAIALVLFFHLQKIDYYNTWFDFLSMWSSDSRIRKSFIIQIIYRLFLVALSEYPMLSASKYVNHTELISEILSDSDLLDEKTTNIFTESGGTPSIAGLDDVIDEVSLLETCEPNLSQPSFHENYKCASTQALISFFINQITNALNIREGDELIDSQTLADIFHLATHHLVPKLLAIDAQINTVINRFNTDFKNIHIVFFVVEIILAVVSLLICFIYILALNKCYEIAMLYLRRISPISVVSDKKLINYILSIKKSSDTAQMSLDKNVIHHWSSCVICTDNNGTVDSINPAVTDVFGYKPEQLLGQPLLTVIKETEQNDLMNQMKLMKNKQSPSNYTSHCICISDSDMQIPCELQLLAMFDSDSVTSELTSFVSIFSDENEL</sequence>
<dbReference type="InterPro" id="IPR035965">
    <property type="entry name" value="PAS-like_dom_sf"/>
</dbReference>
<dbReference type="RefSeq" id="XP_068356220.1">
    <property type="nucleotide sequence ID" value="XM_068506839.1"/>
</dbReference>
<feature type="transmembrane region" description="Helical" evidence="2">
    <location>
        <begin position="102"/>
        <end position="132"/>
    </location>
</feature>
<accession>A0A1J4JZY0</accession>
<proteinExistence type="predicted"/>
<keyword evidence="2" id="KW-1133">Transmembrane helix</keyword>
<comment type="caution">
    <text evidence="4">The sequence shown here is derived from an EMBL/GenBank/DDBJ whole genome shotgun (WGS) entry which is preliminary data.</text>
</comment>
<dbReference type="Pfam" id="PF13426">
    <property type="entry name" value="PAS_9"/>
    <property type="match status" value="1"/>
</dbReference>
<keyword evidence="2" id="KW-0472">Membrane</keyword>
<gene>
    <name evidence="4" type="ORF">TRFO_29537</name>
</gene>
<feature type="transmembrane region" description="Helical" evidence="2">
    <location>
        <begin position="198"/>
        <end position="222"/>
    </location>
</feature>
<evidence type="ECO:0000313" key="4">
    <source>
        <dbReference type="EMBL" id="OHT03084.1"/>
    </source>
</evidence>
<organism evidence="4 5">
    <name type="scientific">Tritrichomonas foetus</name>
    <dbReference type="NCBI Taxonomy" id="1144522"/>
    <lineage>
        <taxon>Eukaryota</taxon>
        <taxon>Metamonada</taxon>
        <taxon>Parabasalia</taxon>
        <taxon>Tritrichomonadida</taxon>
        <taxon>Tritrichomonadidae</taxon>
        <taxon>Tritrichomonas</taxon>
    </lineage>
</organism>
<name>A0A1J4JZY0_9EUKA</name>
<dbReference type="EMBL" id="MLAK01000839">
    <property type="protein sequence ID" value="OHT03084.1"/>
    <property type="molecule type" value="Genomic_DNA"/>
</dbReference>
<evidence type="ECO:0000259" key="3">
    <source>
        <dbReference type="PROSITE" id="PS50112"/>
    </source>
</evidence>
<keyword evidence="2" id="KW-0812">Transmembrane</keyword>
<dbReference type="GeneID" id="94841543"/>
<protein>
    <recommendedName>
        <fullName evidence="3">PAS domain-containing protein</fullName>
    </recommendedName>
</protein>
<keyword evidence="5" id="KW-1185">Reference proteome</keyword>
<feature type="transmembrane region" description="Helical" evidence="2">
    <location>
        <begin position="863"/>
        <end position="888"/>
    </location>
</feature>
<feature type="transmembrane region" description="Helical" evidence="2">
    <location>
        <begin position="571"/>
        <end position="593"/>
    </location>
</feature>
<feature type="transmembrane region" description="Helical" evidence="2">
    <location>
        <begin position="63"/>
        <end position="82"/>
    </location>
</feature>
<feature type="transmembrane region" description="Helical" evidence="2">
    <location>
        <begin position="1073"/>
        <end position="1096"/>
    </location>
</feature>
<dbReference type="Gene3D" id="3.30.450.20">
    <property type="entry name" value="PAS domain"/>
    <property type="match status" value="1"/>
</dbReference>
<feature type="transmembrane region" description="Helical" evidence="2">
    <location>
        <begin position="796"/>
        <end position="818"/>
    </location>
</feature>
<evidence type="ECO:0000313" key="5">
    <source>
        <dbReference type="Proteomes" id="UP000179807"/>
    </source>
</evidence>
<dbReference type="InterPro" id="IPR000014">
    <property type="entry name" value="PAS"/>
</dbReference>
<reference evidence="4" key="1">
    <citation type="submission" date="2016-10" db="EMBL/GenBank/DDBJ databases">
        <authorList>
            <person name="Benchimol M."/>
            <person name="Almeida L.G."/>
            <person name="Vasconcelos A.T."/>
            <person name="Perreira-Neves A."/>
            <person name="Rosa I.A."/>
            <person name="Tasca T."/>
            <person name="Bogo M.R."/>
            <person name="de Souza W."/>
        </authorList>
    </citation>
    <scope>NUCLEOTIDE SEQUENCE [LARGE SCALE GENOMIC DNA]</scope>
    <source>
        <strain evidence="4">K</strain>
    </source>
</reference>
<dbReference type="NCBIfam" id="TIGR00229">
    <property type="entry name" value="sensory_box"/>
    <property type="match status" value="1"/>
</dbReference>
<feature type="transmembrane region" description="Helical" evidence="2">
    <location>
        <begin position="26"/>
        <end position="51"/>
    </location>
</feature>
<feature type="domain" description="PAS" evidence="3">
    <location>
        <begin position="1152"/>
        <end position="1207"/>
    </location>
</feature>
<feature type="region of interest" description="Disordered" evidence="1">
    <location>
        <begin position="509"/>
        <end position="532"/>
    </location>
</feature>
<dbReference type="AlphaFoldDB" id="A0A1J4JZY0"/>
<dbReference type="SMART" id="SM00091">
    <property type="entry name" value="PAS"/>
    <property type="match status" value="1"/>
</dbReference>
<feature type="transmembrane region" description="Helical" evidence="2">
    <location>
        <begin position="228"/>
        <end position="249"/>
    </location>
</feature>
<dbReference type="Proteomes" id="UP000179807">
    <property type="component" value="Unassembled WGS sequence"/>
</dbReference>
<dbReference type="CDD" id="cd00130">
    <property type="entry name" value="PAS"/>
    <property type="match status" value="1"/>
</dbReference>
<dbReference type="VEuPathDB" id="TrichDB:TRFO_29537"/>